<name>A0AAV4W065_9ARAC</name>
<keyword evidence="2 6" id="KW-0812">Transmembrane</keyword>
<comment type="subcellular location">
    <subcellularLocation>
        <location evidence="1">Membrane</location>
        <topology evidence="1">Multi-pass membrane protein</topology>
    </subcellularLocation>
</comment>
<evidence type="ECO:0000256" key="3">
    <source>
        <dbReference type="ARBA" id="ARBA00022989"/>
    </source>
</evidence>
<gene>
    <name evidence="7" type="primary">AVEN_31146_1</name>
    <name evidence="7" type="ORF">CDAR_21471</name>
</gene>
<protein>
    <recommendedName>
        <fullName evidence="9">Gustatory receptor</fullName>
    </recommendedName>
</protein>
<evidence type="ECO:0000256" key="6">
    <source>
        <dbReference type="SAM" id="Phobius"/>
    </source>
</evidence>
<evidence type="ECO:0000256" key="5">
    <source>
        <dbReference type="ARBA" id="ARBA00023170"/>
    </source>
</evidence>
<evidence type="ECO:0000256" key="2">
    <source>
        <dbReference type="ARBA" id="ARBA00022692"/>
    </source>
</evidence>
<feature type="transmembrane region" description="Helical" evidence="6">
    <location>
        <begin position="183"/>
        <end position="202"/>
    </location>
</feature>
<organism evidence="7 8">
    <name type="scientific">Caerostris darwini</name>
    <dbReference type="NCBI Taxonomy" id="1538125"/>
    <lineage>
        <taxon>Eukaryota</taxon>
        <taxon>Metazoa</taxon>
        <taxon>Ecdysozoa</taxon>
        <taxon>Arthropoda</taxon>
        <taxon>Chelicerata</taxon>
        <taxon>Arachnida</taxon>
        <taxon>Araneae</taxon>
        <taxon>Araneomorphae</taxon>
        <taxon>Entelegynae</taxon>
        <taxon>Araneoidea</taxon>
        <taxon>Araneidae</taxon>
        <taxon>Caerostris</taxon>
    </lineage>
</organism>
<sequence length="205" mass="22873">MFVSLLSYEIYTTLSEGVRRYRKSLEKLIGNSNVSSISIQKYLENFRRVVDCVEIVEAAFSRNTLSLVVSNIGAFFLMLSAIADGQTLNQPTMVLIFIIGSFCASVFEFIAVTSGAISLSREDDALKRLVIRFSEKPFLVEDSSTNNNISFPRLHCFSFLTDTIRGKSLQLTGGKMFVIKSNFILSVVGFMLTYGVLIYQFGSSN</sequence>
<evidence type="ECO:0000256" key="4">
    <source>
        <dbReference type="ARBA" id="ARBA00023136"/>
    </source>
</evidence>
<dbReference type="GO" id="GO:0007606">
    <property type="term" value="P:sensory perception of chemical stimulus"/>
    <property type="evidence" value="ECO:0007669"/>
    <property type="project" value="TreeGrafter"/>
</dbReference>
<dbReference type="PANTHER" id="PTHR21421:SF29">
    <property type="entry name" value="GUSTATORY RECEPTOR 5A FOR TREHALOSE-RELATED"/>
    <property type="match status" value="1"/>
</dbReference>
<keyword evidence="5" id="KW-0675">Receptor</keyword>
<evidence type="ECO:0000313" key="8">
    <source>
        <dbReference type="Proteomes" id="UP001054837"/>
    </source>
</evidence>
<dbReference type="GO" id="GO:0051606">
    <property type="term" value="P:detection of stimulus"/>
    <property type="evidence" value="ECO:0007669"/>
    <property type="project" value="UniProtKB-ARBA"/>
</dbReference>
<evidence type="ECO:0000313" key="7">
    <source>
        <dbReference type="EMBL" id="GIY75485.1"/>
    </source>
</evidence>
<proteinExistence type="predicted"/>
<evidence type="ECO:0000256" key="1">
    <source>
        <dbReference type="ARBA" id="ARBA00004141"/>
    </source>
</evidence>
<feature type="transmembrane region" description="Helical" evidence="6">
    <location>
        <begin position="65"/>
        <end position="83"/>
    </location>
</feature>
<dbReference type="Proteomes" id="UP001054837">
    <property type="component" value="Unassembled WGS sequence"/>
</dbReference>
<dbReference type="AlphaFoldDB" id="A0AAV4W065"/>
<dbReference type="PANTHER" id="PTHR21421">
    <property type="entry name" value="GUSTATORY RECEPTOR"/>
    <property type="match status" value="1"/>
</dbReference>
<evidence type="ECO:0008006" key="9">
    <source>
        <dbReference type="Google" id="ProtNLM"/>
    </source>
</evidence>
<feature type="transmembrane region" description="Helical" evidence="6">
    <location>
        <begin position="95"/>
        <end position="119"/>
    </location>
</feature>
<keyword evidence="8" id="KW-1185">Reference proteome</keyword>
<comment type="caution">
    <text evidence="7">The sequence shown here is derived from an EMBL/GenBank/DDBJ whole genome shotgun (WGS) entry which is preliminary data.</text>
</comment>
<dbReference type="GO" id="GO:0016020">
    <property type="term" value="C:membrane"/>
    <property type="evidence" value="ECO:0007669"/>
    <property type="project" value="UniProtKB-SubCell"/>
</dbReference>
<keyword evidence="4 6" id="KW-0472">Membrane</keyword>
<reference evidence="7 8" key="1">
    <citation type="submission" date="2021-06" db="EMBL/GenBank/DDBJ databases">
        <title>Caerostris darwini draft genome.</title>
        <authorList>
            <person name="Kono N."/>
            <person name="Arakawa K."/>
        </authorList>
    </citation>
    <scope>NUCLEOTIDE SEQUENCE [LARGE SCALE GENOMIC DNA]</scope>
</reference>
<dbReference type="GO" id="GO:0038023">
    <property type="term" value="F:signaling receptor activity"/>
    <property type="evidence" value="ECO:0007669"/>
    <property type="project" value="UniProtKB-ARBA"/>
</dbReference>
<keyword evidence="3 6" id="KW-1133">Transmembrane helix</keyword>
<dbReference type="EMBL" id="BPLQ01013869">
    <property type="protein sequence ID" value="GIY75485.1"/>
    <property type="molecule type" value="Genomic_DNA"/>
</dbReference>
<accession>A0AAV4W065</accession>